<organism evidence="3 4">
    <name type="scientific">Clupea harengus</name>
    <name type="common">Atlantic herring</name>
    <dbReference type="NCBI Taxonomy" id="7950"/>
    <lineage>
        <taxon>Eukaryota</taxon>
        <taxon>Metazoa</taxon>
        <taxon>Chordata</taxon>
        <taxon>Craniata</taxon>
        <taxon>Vertebrata</taxon>
        <taxon>Euteleostomi</taxon>
        <taxon>Actinopterygii</taxon>
        <taxon>Neopterygii</taxon>
        <taxon>Teleostei</taxon>
        <taxon>Clupei</taxon>
        <taxon>Clupeiformes</taxon>
        <taxon>Clupeoidei</taxon>
        <taxon>Clupeidae</taxon>
        <taxon>Clupea</taxon>
    </lineage>
</organism>
<feature type="compositionally biased region" description="Basic and acidic residues" evidence="1">
    <location>
        <begin position="165"/>
        <end position="175"/>
    </location>
</feature>
<feature type="domain" description="Teneurin N-terminal" evidence="2">
    <location>
        <begin position="19"/>
        <end position="177"/>
    </location>
</feature>
<keyword evidence="3" id="KW-1185">Reference proteome</keyword>
<evidence type="ECO:0000256" key="1">
    <source>
        <dbReference type="SAM" id="MobiDB-lite"/>
    </source>
</evidence>
<dbReference type="GO" id="GO:0016020">
    <property type="term" value="C:membrane"/>
    <property type="evidence" value="ECO:0007669"/>
    <property type="project" value="InterPro"/>
</dbReference>
<dbReference type="InterPro" id="IPR009471">
    <property type="entry name" value="Ten_N"/>
</dbReference>
<feature type="compositionally biased region" description="Polar residues" evidence="1">
    <location>
        <begin position="148"/>
        <end position="164"/>
    </location>
</feature>
<evidence type="ECO:0000259" key="2">
    <source>
        <dbReference type="Pfam" id="PF06484"/>
    </source>
</evidence>
<dbReference type="Proteomes" id="UP000515152">
    <property type="component" value="Chromosome 8"/>
</dbReference>
<dbReference type="Pfam" id="PF06484">
    <property type="entry name" value="Ten_N"/>
    <property type="match status" value="1"/>
</dbReference>
<proteinExistence type="predicted"/>
<feature type="region of interest" description="Disordered" evidence="1">
    <location>
        <begin position="148"/>
        <end position="183"/>
    </location>
</feature>
<dbReference type="GO" id="GO:0007165">
    <property type="term" value="P:signal transduction"/>
    <property type="evidence" value="ECO:0007669"/>
    <property type="project" value="InterPro"/>
</dbReference>
<dbReference type="GeneID" id="122133080"/>
<evidence type="ECO:0000313" key="4">
    <source>
        <dbReference type="RefSeq" id="XP_042564370.1"/>
    </source>
</evidence>
<gene>
    <name evidence="4 5" type="primary">LOC122133080</name>
</gene>
<evidence type="ECO:0000313" key="5">
    <source>
        <dbReference type="RefSeq" id="XP_042564371.1"/>
    </source>
</evidence>
<sequence length="201" mass="22788">MDTKDRQRRSLGRGGSFRRDLRYTASTLDVDECCVATQKAYRTSEMLKAYEHETRLHYGGYVAELVHHERQEYVRQGSFTLAELGLCEPPSQSSTFHSHLDLDLDQLPHGCALSALSSDDDNDSDPEEAMTPERAVRLWGGGRDLKSHCSSGLSSRDNSALTLTDSDHEHHKSEDESAYFDDEDEDPYIDYLFSKCSSYFC</sequence>
<accession>A0A8M1KP38</accession>
<protein>
    <submittedName>
        <fullName evidence="4 5">Teneurin-2-like</fullName>
    </submittedName>
</protein>
<dbReference type="KEGG" id="char:122133080"/>
<dbReference type="AlphaFoldDB" id="A0A8M1KP38"/>
<dbReference type="RefSeq" id="XP_042564371.1">
    <property type="nucleotide sequence ID" value="XM_042708437.1"/>
</dbReference>
<reference evidence="4 5" key="1">
    <citation type="submission" date="2025-04" db="UniProtKB">
        <authorList>
            <consortium name="RefSeq"/>
        </authorList>
    </citation>
    <scope>IDENTIFICATION</scope>
</reference>
<name>A0A8M1KP38_CLUHA</name>
<evidence type="ECO:0000313" key="3">
    <source>
        <dbReference type="Proteomes" id="UP000515152"/>
    </source>
</evidence>
<dbReference type="OrthoDB" id="9932339at2759"/>
<dbReference type="RefSeq" id="XP_042564370.1">
    <property type="nucleotide sequence ID" value="XM_042708436.1"/>
</dbReference>